<protein>
    <submittedName>
        <fullName evidence="6">TIGR03619 family F420-dependent LLM class oxidoreductase</fullName>
        <ecNumber evidence="6">1.-.-.-</ecNumber>
    </submittedName>
</protein>
<dbReference type="AlphaFoldDB" id="A0A5R8P0Q1"/>
<evidence type="ECO:0000256" key="4">
    <source>
        <dbReference type="ARBA" id="ARBA00023033"/>
    </source>
</evidence>
<evidence type="ECO:0000256" key="1">
    <source>
        <dbReference type="ARBA" id="ARBA00022630"/>
    </source>
</evidence>
<dbReference type="EC" id="1.-.-.-" evidence="6"/>
<dbReference type="InterPro" id="IPR036661">
    <property type="entry name" value="Luciferase-like_sf"/>
</dbReference>
<dbReference type="PANTHER" id="PTHR42847:SF4">
    <property type="entry name" value="ALKANESULFONATE MONOOXYGENASE-RELATED"/>
    <property type="match status" value="1"/>
</dbReference>
<evidence type="ECO:0000313" key="7">
    <source>
        <dbReference type="Proteomes" id="UP000306378"/>
    </source>
</evidence>
<dbReference type="RefSeq" id="WP_138446121.1">
    <property type="nucleotide sequence ID" value="NZ_VBUT01000001.1"/>
</dbReference>
<evidence type="ECO:0000313" key="6">
    <source>
        <dbReference type="EMBL" id="TLF82521.1"/>
    </source>
</evidence>
<keyword evidence="1" id="KW-0285">Flavoprotein</keyword>
<dbReference type="InterPro" id="IPR019921">
    <property type="entry name" value="Lucif-like_OxRdtase_Rv2161c"/>
</dbReference>
<evidence type="ECO:0000256" key="2">
    <source>
        <dbReference type="ARBA" id="ARBA00022643"/>
    </source>
</evidence>
<proteinExistence type="predicted"/>
<dbReference type="GO" id="GO:0008726">
    <property type="term" value="F:alkanesulfonate monooxygenase activity"/>
    <property type="evidence" value="ECO:0007669"/>
    <property type="project" value="TreeGrafter"/>
</dbReference>
<dbReference type="InterPro" id="IPR011251">
    <property type="entry name" value="Luciferase-like_dom"/>
</dbReference>
<accession>A0A5R8P0Q1</accession>
<comment type="caution">
    <text evidence="6">The sequence shown here is derived from an EMBL/GenBank/DDBJ whole genome shotgun (WGS) entry which is preliminary data.</text>
</comment>
<dbReference type="InterPro" id="IPR050172">
    <property type="entry name" value="SsuD_RutA_monooxygenase"/>
</dbReference>
<evidence type="ECO:0000256" key="3">
    <source>
        <dbReference type="ARBA" id="ARBA00023002"/>
    </source>
</evidence>
<dbReference type="Gene3D" id="3.20.20.30">
    <property type="entry name" value="Luciferase-like domain"/>
    <property type="match status" value="1"/>
</dbReference>
<gene>
    <name evidence="6" type="ORF">FEK34_01915</name>
</gene>
<organism evidence="6 7">
    <name type="scientific">Nocardia cyriacigeorgica</name>
    <dbReference type="NCBI Taxonomy" id="135487"/>
    <lineage>
        <taxon>Bacteria</taxon>
        <taxon>Bacillati</taxon>
        <taxon>Actinomycetota</taxon>
        <taxon>Actinomycetes</taxon>
        <taxon>Mycobacteriales</taxon>
        <taxon>Nocardiaceae</taxon>
        <taxon>Nocardia</taxon>
    </lineage>
</organism>
<sequence>MKFAVSYPTPFNGTDPDRLVSFARHAERCGFEALYVQDHIALYPGADYGAGELPATLPYFDPLDCLGFVAAGTERLLLGTGVLLLPYRHPVVLAKRLATIDVLSKGRMRLLTVGLGALPGEAQAMGVDFRSRGRRADEAIDVLRLLWAGGPEGVDFHGEFFDFEQLCSYPKPAGVEVLPIHVGGSSRAAARRAGARGDGYLAGGMLDEDERDLQLDLARKAAAEAGRDPAALEYTRWGSIDATVARVEQLAEHGVTRIVVNVTAVTAVEQHDQMSAFAERFGLTTIPDVDRQ</sequence>
<keyword evidence="2" id="KW-0288">FMN</keyword>
<dbReference type="EMBL" id="VBUT01000001">
    <property type="protein sequence ID" value="TLF82521.1"/>
    <property type="molecule type" value="Genomic_DNA"/>
</dbReference>
<feature type="domain" description="Luciferase-like" evidence="5">
    <location>
        <begin position="5"/>
        <end position="272"/>
    </location>
</feature>
<dbReference type="SUPFAM" id="SSF51679">
    <property type="entry name" value="Bacterial luciferase-like"/>
    <property type="match status" value="1"/>
</dbReference>
<dbReference type="NCBIfam" id="TIGR03619">
    <property type="entry name" value="F420_Rv2161c"/>
    <property type="match status" value="1"/>
</dbReference>
<evidence type="ECO:0000259" key="5">
    <source>
        <dbReference type="Pfam" id="PF00296"/>
    </source>
</evidence>
<keyword evidence="4" id="KW-0503">Monooxygenase</keyword>
<keyword evidence="3 6" id="KW-0560">Oxidoreductase</keyword>
<name>A0A5R8P0Q1_9NOCA</name>
<reference evidence="6 7" key="1">
    <citation type="submission" date="2019-05" db="EMBL/GenBank/DDBJ databases">
        <title>Genomes sequences of two Nocardia cyriacigeorgica environmental isolates, type strains Nocardia asteroides ATCC 19247 and Nocardia cyriacigeorgica DSM 44484.</title>
        <authorList>
            <person name="Vautrin F."/>
            <person name="Bergeron E."/>
            <person name="Dubost A."/>
            <person name="Abrouk D."/>
            <person name="Rodriguez Nava V."/>
            <person name="Pujic P."/>
        </authorList>
    </citation>
    <scope>NUCLEOTIDE SEQUENCE [LARGE SCALE GENOMIC DNA]</scope>
    <source>
        <strain evidence="6 7">EML 446</strain>
    </source>
</reference>
<dbReference type="Pfam" id="PF00296">
    <property type="entry name" value="Bac_luciferase"/>
    <property type="match status" value="1"/>
</dbReference>
<dbReference type="Proteomes" id="UP000306378">
    <property type="component" value="Unassembled WGS sequence"/>
</dbReference>
<dbReference type="PANTHER" id="PTHR42847">
    <property type="entry name" value="ALKANESULFONATE MONOOXYGENASE"/>
    <property type="match status" value="1"/>
</dbReference>
<dbReference type="GO" id="GO:0046306">
    <property type="term" value="P:alkanesulfonate catabolic process"/>
    <property type="evidence" value="ECO:0007669"/>
    <property type="project" value="TreeGrafter"/>
</dbReference>